<keyword evidence="2 4" id="KW-0560">Oxidoreductase</keyword>
<dbReference type="CDD" id="cd05327">
    <property type="entry name" value="retinol-DH_like_SDR_c_like"/>
    <property type="match status" value="1"/>
</dbReference>
<dbReference type="PRINTS" id="PR00080">
    <property type="entry name" value="SDRFAMILY"/>
</dbReference>
<dbReference type="EC" id="1.2.1.-" evidence="4"/>
<reference evidence="4 5" key="1">
    <citation type="submission" date="2015-03" db="EMBL/GenBank/DDBJ databases">
        <authorList>
            <consortium name="Pathogen Informatics"/>
        </authorList>
    </citation>
    <scope>NUCLEOTIDE SEQUENCE [LARGE SCALE GENOMIC DNA]</scope>
    <source>
        <strain evidence="4 5">M09401471</strain>
    </source>
</reference>
<sequence>MTGCRRAPARNAMPISMPATFACVEEKSRLRPAVPARKGVICMAKDLVATVPDLSGKLAIITGANSGLGFGLARRLSAAGADVIMAIRNRAKGEAAVEEIRTAVPDAKLTIKALDLSSLASVAALGEQLMADGRPIDLLINNAGVMTPPERVTTADGFELQFGSNHLGHFALTAHLLPLLRAAQRARVVSLSSLAARRGRIHFDDLQFERSYAPMTAYGQSKLAVLMFARELDRRSRAAGWGIISNAAHPGLTKTNLQIAGPSHGRDKPALMERLYKTSWRFAPFLWQEIEEGILPALYAAATPQADGGAFYGPRGRYEVAGGGVREAKVPAAARNDADSKRLWEVSEQLTGVSYPKSR</sequence>
<dbReference type="FunFam" id="3.40.50.720:FF:000399">
    <property type="entry name" value="Probable oxidoreductase"/>
    <property type="match status" value="1"/>
</dbReference>
<name>A0A655JQ90_MYCTX</name>
<dbReference type="Gene3D" id="3.40.50.720">
    <property type="entry name" value="NAD(P)-binding Rossmann-like Domain"/>
    <property type="match status" value="1"/>
</dbReference>
<comment type="similarity">
    <text evidence="1 3">Belongs to the short-chain dehydrogenases/reductases (SDR) family.</text>
</comment>
<evidence type="ECO:0000313" key="4">
    <source>
        <dbReference type="EMBL" id="COX40637.1"/>
    </source>
</evidence>
<dbReference type="SUPFAM" id="SSF51735">
    <property type="entry name" value="NAD(P)-binding Rossmann-fold domains"/>
    <property type="match status" value="1"/>
</dbReference>
<proteinExistence type="inferred from homology"/>
<gene>
    <name evidence="4" type="primary">acr1_4</name>
    <name evidence="4" type="ORF">ERS007720_04450</name>
</gene>
<dbReference type="PANTHER" id="PTHR24320">
    <property type="entry name" value="RETINOL DEHYDROGENASE"/>
    <property type="match status" value="1"/>
</dbReference>
<protein>
    <submittedName>
        <fullName evidence="4">Short chain dehydrogenase</fullName>
        <ecNumber evidence="4">1.2.1.-</ecNumber>
    </submittedName>
</protein>
<evidence type="ECO:0000256" key="2">
    <source>
        <dbReference type="ARBA" id="ARBA00023002"/>
    </source>
</evidence>
<evidence type="ECO:0000256" key="3">
    <source>
        <dbReference type="RuleBase" id="RU000363"/>
    </source>
</evidence>
<evidence type="ECO:0000256" key="1">
    <source>
        <dbReference type="ARBA" id="ARBA00006484"/>
    </source>
</evidence>
<dbReference type="InterPro" id="IPR036291">
    <property type="entry name" value="NAD(P)-bd_dom_sf"/>
</dbReference>
<dbReference type="NCBIfam" id="NF004846">
    <property type="entry name" value="PRK06197.1"/>
    <property type="match status" value="1"/>
</dbReference>
<dbReference type="GO" id="GO:0016491">
    <property type="term" value="F:oxidoreductase activity"/>
    <property type="evidence" value="ECO:0007669"/>
    <property type="project" value="UniProtKB-KW"/>
</dbReference>
<dbReference type="EMBL" id="CSAJ01000951">
    <property type="protein sequence ID" value="COX40637.1"/>
    <property type="molecule type" value="Genomic_DNA"/>
</dbReference>
<dbReference type="AlphaFoldDB" id="A0A655JQ90"/>
<accession>A0A655JQ90</accession>
<dbReference type="Proteomes" id="UP000044938">
    <property type="component" value="Unassembled WGS sequence"/>
</dbReference>
<evidence type="ECO:0000313" key="5">
    <source>
        <dbReference type="Proteomes" id="UP000044938"/>
    </source>
</evidence>
<dbReference type="Pfam" id="PF00106">
    <property type="entry name" value="adh_short"/>
    <property type="match status" value="1"/>
</dbReference>
<dbReference type="PROSITE" id="PS51257">
    <property type="entry name" value="PROKAR_LIPOPROTEIN"/>
    <property type="match status" value="1"/>
</dbReference>
<organism evidence="4 5">
    <name type="scientific">Mycobacterium tuberculosis</name>
    <dbReference type="NCBI Taxonomy" id="1773"/>
    <lineage>
        <taxon>Bacteria</taxon>
        <taxon>Bacillati</taxon>
        <taxon>Actinomycetota</taxon>
        <taxon>Actinomycetes</taxon>
        <taxon>Mycobacteriales</taxon>
        <taxon>Mycobacteriaceae</taxon>
        <taxon>Mycobacterium</taxon>
        <taxon>Mycobacterium tuberculosis complex</taxon>
    </lineage>
</organism>
<dbReference type="NCBIfam" id="NF004513">
    <property type="entry name" value="PRK05854.1"/>
    <property type="match status" value="1"/>
</dbReference>
<dbReference type="PANTHER" id="PTHR24320:SF148">
    <property type="entry name" value="NAD(P)-BINDING ROSSMANN-FOLD SUPERFAMILY PROTEIN"/>
    <property type="match status" value="1"/>
</dbReference>
<dbReference type="InterPro" id="IPR002347">
    <property type="entry name" value="SDR_fam"/>
</dbReference>
<dbReference type="PRINTS" id="PR00081">
    <property type="entry name" value="GDHRDH"/>
</dbReference>